<accession>A0AAE1QHN2</accession>
<sequence length="168" mass="18301">MLTLLIFISFTTSLPRPIKLPTFTVALLRTIGAHFFSCCCSSSSCLAEQPRAPEEGHGLNRAFPQCPQRVYVVLLVSVVVCIAVFNNVFNSMGCCVASWTGISNGSIQPLLVCQKVLEWRCLRHGTNPQSCQGRKLWGPNCHNTPPTPTRGRESLGTASVTRAIPSLL</sequence>
<keyword evidence="1" id="KW-0812">Transmembrane</keyword>
<dbReference type="AlphaFoldDB" id="A0AAE1QHN2"/>
<keyword evidence="1" id="KW-1133">Transmembrane helix</keyword>
<organism evidence="2 3">
    <name type="scientific">Petrolisthes manimaculis</name>
    <dbReference type="NCBI Taxonomy" id="1843537"/>
    <lineage>
        <taxon>Eukaryota</taxon>
        <taxon>Metazoa</taxon>
        <taxon>Ecdysozoa</taxon>
        <taxon>Arthropoda</taxon>
        <taxon>Crustacea</taxon>
        <taxon>Multicrustacea</taxon>
        <taxon>Malacostraca</taxon>
        <taxon>Eumalacostraca</taxon>
        <taxon>Eucarida</taxon>
        <taxon>Decapoda</taxon>
        <taxon>Pleocyemata</taxon>
        <taxon>Anomura</taxon>
        <taxon>Galatheoidea</taxon>
        <taxon>Porcellanidae</taxon>
        <taxon>Petrolisthes</taxon>
    </lineage>
</organism>
<evidence type="ECO:0000256" key="1">
    <source>
        <dbReference type="SAM" id="Phobius"/>
    </source>
</evidence>
<gene>
    <name evidence="2" type="ORF">Pmani_002358</name>
</gene>
<dbReference type="Proteomes" id="UP001292094">
    <property type="component" value="Unassembled WGS sequence"/>
</dbReference>
<keyword evidence="1" id="KW-0472">Membrane</keyword>
<dbReference type="EMBL" id="JAWZYT010000168">
    <property type="protein sequence ID" value="KAK4327129.1"/>
    <property type="molecule type" value="Genomic_DNA"/>
</dbReference>
<reference evidence="2" key="1">
    <citation type="submission" date="2023-11" db="EMBL/GenBank/DDBJ databases">
        <title>Genome assemblies of two species of porcelain crab, Petrolisthes cinctipes and Petrolisthes manimaculis (Anomura: Porcellanidae).</title>
        <authorList>
            <person name="Angst P."/>
        </authorList>
    </citation>
    <scope>NUCLEOTIDE SEQUENCE</scope>
    <source>
        <strain evidence="2">PB745_02</strain>
        <tissue evidence="2">Gill</tissue>
    </source>
</reference>
<protein>
    <submittedName>
        <fullName evidence="2">Uncharacterized protein</fullName>
    </submittedName>
</protein>
<proteinExistence type="predicted"/>
<evidence type="ECO:0000313" key="3">
    <source>
        <dbReference type="Proteomes" id="UP001292094"/>
    </source>
</evidence>
<name>A0AAE1QHN2_9EUCA</name>
<keyword evidence="3" id="KW-1185">Reference proteome</keyword>
<evidence type="ECO:0000313" key="2">
    <source>
        <dbReference type="EMBL" id="KAK4327129.1"/>
    </source>
</evidence>
<feature type="transmembrane region" description="Helical" evidence="1">
    <location>
        <begin position="70"/>
        <end position="89"/>
    </location>
</feature>
<comment type="caution">
    <text evidence="2">The sequence shown here is derived from an EMBL/GenBank/DDBJ whole genome shotgun (WGS) entry which is preliminary data.</text>
</comment>